<keyword evidence="6 10" id="KW-0324">Glycolysis</keyword>
<dbReference type="AlphaFoldDB" id="A0AA39CK22"/>
<dbReference type="InterPro" id="IPR009010">
    <property type="entry name" value="Asp_de-COase-like_dom_sf"/>
</dbReference>
<evidence type="ECO:0000256" key="6">
    <source>
        <dbReference type="ARBA" id="ARBA00023152"/>
    </source>
</evidence>
<keyword evidence="5 10" id="KW-0312">Gluconeogenesis</keyword>
<dbReference type="PRINTS" id="PR00662">
    <property type="entry name" value="G6PISOMERASE"/>
</dbReference>
<dbReference type="Pfam" id="PF02261">
    <property type="entry name" value="Asp_decarbox"/>
    <property type="match status" value="1"/>
</dbReference>
<evidence type="ECO:0000313" key="11">
    <source>
        <dbReference type="EMBL" id="KAJ9611914.1"/>
    </source>
</evidence>
<dbReference type="InterPro" id="IPR035476">
    <property type="entry name" value="SIS_PGI_1"/>
</dbReference>
<dbReference type="HAMAP" id="MF_00473">
    <property type="entry name" value="G6P_isomerase"/>
    <property type="match status" value="1"/>
</dbReference>
<dbReference type="Gene3D" id="3.40.50.10490">
    <property type="entry name" value="Glucose-6-phosphate isomerase like protein, domain 1"/>
    <property type="match status" value="2"/>
</dbReference>
<organism evidence="11">
    <name type="scientific">Knufia peltigerae</name>
    <dbReference type="NCBI Taxonomy" id="1002370"/>
    <lineage>
        <taxon>Eukaryota</taxon>
        <taxon>Fungi</taxon>
        <taxon>Dikarya</taxon>
        <taxon>Ascomycota</taxon>
        <taxon>Pezizomycotina</taxon>
        <taxon>Eurotiomycetes</taxon>
        <taxon>Chaetothyriomycetidae</taxon>
        <taxon>Chaetothyriales</taxon>
        <taxon>Trichomeriaceae</taxon>
        <taxon>Knufia</taxon>
    </lineage>
</organism>
<dbReference type="GO" id="GO:0004068">
    <property type="term" value="F:aspartate 1-decarboxylase activity"/>
    <property type="evidence" value="ECO:0007669"/>
    <property type="project" value="InterPro"/>
</dbReference>
<reference evidence="11" key="1">
    <citation type="submission" date="2022-10" db="EMBL/GenBank/DDBJ databases">
        <title>Culturing micro-colonial fungi from biological soil crusts in the Mojave desert and describing Neophaeococcomyces mojavensis, and introducing the new genera and species Taxawa tesnikishii.</title>
        <authorList>
            <person name="Kurbessoian T."/>
            <person name="Stajich J.E."/>
        </authorList>
    </citation>
    <scope>NUCLEOTIDE SEQUENCE</scope>
    <source>
        <strain evidence="11">TK_35</strain>
    </source>
</reference>
<sequence>MHLSLLKTKIHRATVTHSELNYEGSIAIDDNLLAATGIREFEQVHIWDVTNGARFSTYAIRAEAGSGVVSLNGGAARHVQVGDIIIIAAFASMTEQEADSFKPKLVYVDGNNQISHTNDTIPTQARLKGASIPSLLAAEPGRVQDLALRVGPLYVNFARQKYDAAALQALLALAAERDVGGAITRLFRGEQVNLTEGRAALHTALRGDVVDAPVAAEAYATARGIRQRMGVLVRALEDSGVTDVVSVGIGGSDLGPRLVADALRPVTGARLRVHFVSNVDGAAMQRTLATLDPAKTAGILISKTFGTQETLLNGQILHDWLGGSERLYAVSANPERAAKAFAIAADRVLPMWDWVGGRYSLWSAVGFPIALAIGFERFEQLLEGAAQMDAHALDAPLERNLPVLHGLTDIWNRNLLGSATHAVMTYDQRLALLPAYLQQLVMESLGKRVQRDGQPVTTDTVPVWWGGAGTDVQHSFFQALHQGTSIIPADFIGCVHNDDPYTVNHQALMANLLAQTEALANGQGSDDPHRDYPGGRPSTMILLDALTPQALGALIAMYEHAVYVQSVIWNINAFDQFGVELGKQLASGLLPALQGEDVEVNDPLTRELLAHLKG</sequence>
<comment type="similarity">
    <text evidence="2 10">Belongs to the GPI family.</text>
</comment>
<comment type="function">
    <text evidence="8">In the cytoplasm, catalyzes the conversion of glucose-6-phosphate to fructose-6-phosphate, the second step in glycolysis, and the reverse reaction during gluconeogenesis.</text>
</comment>
<protein>
    <recommendedName>
        <fullName evidence="4 10">Glucose-6-phosphate isomerase</fullName>
        <ecNumber evidence="3 10">5.3.1.9</ecNumber>
    </recommendedName>
</protein>
<dbReference type="EC" id="5.3.1.9" evidence="3 10"/>
<gene>
    <name evidence="11" type="ORF">H2204_015082</name>
</gene>
<dbReference type="GO" id="GO:0005829">
    <property type="term" value="C:cytosol"/>
    <property type="evidence" value="ECO:0007669"/>
    <property type="project" value="TreeGrafter"/>
</dbReference>
<dbReference type="CDD" id="cd05015">
    <property type="entry name" value="SIS_PGI_1"/>
    <property type="match status" value="1"/>
</dbReference>
<dbReference type="Gene3D" id="2.40.40.20">
    <property type="match status" value="1"/>
</dbReference>
<dbReference type="EMBL" id="JAPDRN010000216">
    <property type="protein sequence ID" value="KAJ9611914.1"/>
    <property type="molecule type" value="Genomic_DNA"/>
</dbReference>
<dbReference type="InterPro" id="IPR001672">
    <property type="entry name" value="G6P_Isomerase"/>
</dbReference>
<dbReference type="InterPro" id="IPR046348">
    <property type="entry name" value="SIS_dom_sf"/>
</dbReference>
<dbReference type="PANTHER" id="PTHR11469">
    <property type="entry name" value="GLUCOSE-6-PHOSPHATE ISOMERASE"/>
    <property type="match status" value="1"/>
</dbReference>
<dbReference type="PROSITE" id="PS00174">
    <property type="entry name" value="P_GLUCOSE_ISOMERASE_2"/>
    <property type="match status" value="1"/>
</dbReference>
<evidence type="ECO:0000256" key="1">
    <source>
        <dbReference type="ARBA" id="ARBA00004926"/>
    </source>
</evidence>
<dbReference type="PROSITE" id="PS00765">
    <property type="entry name" value="P_GLUCOSE_ISOMERASE_1"/>
    <property type="match status" value="1"/>
</dbReference>
<evidence type="ECO:0000256" key="8">
    <source>
        <dbReference type="ARBA" id="ARBA00024178"/>
    </source>
</evidence>
<dbReference type="InterPro" id="IPR023096">
    <property type="entry name" value="G6P_Isomerase_C"/>
</dbReference>
<dbReference type="GO" id="GO:0004347">
    <property type="term" value="F:glucose-6-phosphate isomerase activity"/>
    <property type="evidence" value="ECO:0007669"/>
    <property type="project" value="UniProtKB-EC"/>
</dbReference>
<evidence type="ECO:0000256" key="7">
    <source>
        <dbReference type="ARBA" id="ARBA00023235"/>
    </source>
</evidence>
<name>A0AA39CK22_9EURO</name>
<dbReference type="HAMAP" id="MF_00446">
    <property type="entry name" value="PanD"/>
    <property type="match status" value="1"/>
</dbReference>
<evidence type="ECO:0000256" key="2">
    <source>
        <dbReference type="ARBA" id="ARBA00006604"/>
    </source>
</evidence>
<dbReference type="SUPFAM" id="SSF53697">
    <property type="entry name" value="SIS domain"/>
    <property type="match status" value="1"/>
</dbReference>
<dbReference type="GO" id="GO:0006523">
    <property type="term" value="P:alanine biosynthetic process"/>
    <property type="evidence" value="ECO:0007669"/>
    <property type="project" value="InterPro"/>
</dbReference>
<dbReference type="NCBIfam" id="TIGR00223">
    <property type="entry name" value="panD"/>
    <property type="match status" value="1"/>
</dbReference>
<evidence type="ECO:0000256" key="4">
    <source>
        <dbReference type="ARBA" id="ARBA00018388"/>
    </source>
</evidence>
<accession>A0AA39CK22</accession>
<dbReference type="CDD" id="cd06919">
    <property type="entry name" value="Asp_decarbox"/>
    <property type="match status" value="1"/>
</dbReference>
<dbReference type="GO" id="GO:0051156">
    <property type="term" value="P:glucose 6-phosphate metabolic process"/>
    <property type="evidence" value="ECO:0007669"/>
    <property type="project" value="TreeGrafter"/>
</dbReference>
<dbReference type="Pfam" id="PF00342">
    <property type="entry name" value="PGI"/>
    <property type="match status" value="1"/>
</dbReference>
<proteinExistence type="inferred from homology"/>
<dbReference type="PROSITE" id="PS51463">
    <property type="entry name" value="P_GLUCOSE_ISOMERASE_3"/>
    <property type="match status" value="1"/>
</dbReference>
<dbReference type="PANTHER" id="PTHR11469:SF1">
    <property type="entry name" value="GLUCOSE-6-PHOSPHATE ISOMERASE"/>
    <property type="match status" value="1"/>
</dbReference>
<dbReference type="NCBIfam" id="NF001211">
    <property type="entry name" value="PRK00179.1"/>
    <property type="match status" value="1"/>
</dbReference>
<evidence type="ECO:0000256" key="9">
    <source>
        <dbReference type="ARBA" id="ARBA00029321"/>
    </source>
</evidence>
<evidence type="ECO:0000256" key="10">
    <source>
        <dbReference type="RuleBase" id="RU000612"/>
    </source>
</evidence>
<dbReference type="CDD" id="cd05016">
    <property type="entry name" value="SIS_PGI_2"/>
    <property type="match status" value="1"/>
</dbReference>
<dbReference type="GO" id="GO:0097367">
    <property type="term" value="F:carbohydrate derivative binding"/>
    <property type="evidence" value="ECO:0007669"/>
    <property type="project" value="InterPro"/>
</dbReference>
<dbReference type="Gene3D" id="1.10.1390.10">
    <property type="match status" value="1"/>
</dbReference>
<dbReference type="InterPro" id="IPR003190">
    <property type="entry name" value="Asp_decarbox"/>
</dbReference>
<evidence type="ECO:0000256" key="5">
    <source>
        <dbReference type="ARBA" id="ARBA00022432"/>
    </source>
</evidence>
<comment type="catalytic activity">
    <reaction evidence="9 10">
        <text>alpha-D-glucose 6-phosphate = beta-D-fructose 6-phosphate</text>
        <dbReference type="Rhea" id="RHEA:11816"/>
        <dbReference type="ChEBI" id="CHEBI:57634"/>
        <dbReference type="ChEBI" id="CHEBI:58225"/>
        <dbReference type="EC" id="5.3.1.9"/>
    </reaction>
</comment>
<comment type="pathway">
    <text evidence="1 10">Carbohydrate degradation; glycolysis; D-glyceraldehyde 3-phosphate and glycerone phosphate from D-glucose: step 2/4.</text>
</comment>
<comment type="caution">
    <text evidence="11">The sequence shown here is derived from an EMBL/GenBank/DDBJ whole genome shotgun (WGS) entry which is preliminary data.</text>
</comment>
<dbReference type="GO" id="GO:0006094">
    <property type="term" value="P:gluconeogenesis"/>
    <property type="evidence" value="ECO:0007669"/>
    <property type="project" value="UniProtKB-KW"/>
</dbReference>
<dbReference type="InterPro" id="IPR018189">
    <property type="entry name" value="Phosphoglucose_isomerase_CS"/>
</dbReference>
<dbReference type="InterPro" id="IPR035482">
    <property type="entry name" value="SIS_PGI_2"/>
</dbReference>
<keyword evidence="7 10" id="KW-0413">Isomerase</keyword>
<dbReference type="GO" id="GO:0048029">
    <property type="term" value="F:monosaccharide binding"/>
    <property type="evidence" value="ECO:0007669"/>
    <property type="project" value="TreeGrafter"/>
</dbReference>
<evidence type="ECO:0000256" key="3">
    <source>
        <dbReference type="ARBA" id="ARBA00011952"/>
    </source>
</evidence>
<dbReference type="SUPFAM" id="SSF50692">
    <property type="entry name" value="ADC-like"/>
    <property type="match status" value="1"/>
</dbReference>
<dbReference type="GO" id="GO:0006096">
    <property type="term" value="P:glycolytic process"/>
    <property type="evidence" value="ECO:0007669"/>
    <property type="project" value="UniProtKB-KW"/>
</dbReference>